<evidence type="ECO:0000313" key="1">
    <source>
        <dbReference type="EMBL" id="MDA3731467.1"/>
    </source>
</evidence>
<dbReference type="AlphaFoldDB" id="A0AA42DLS8"/>
<organism evidence="1 2">
    <name type="scientific">Holtiella tumoricola</name>
    <dbReference type="NCBI Taxonomy" id="3018743"/>
    <lineage>
        <taxon>Bacteria</taxon>
        <taxon>Bacillati</taxon>
        <taxon>Bacillota</taxon>
        <taxon>Clostridia</taxon>
        <taxon>Lachnospirales</taxon>
        <taxon>Cellulosilyticaceae</taxon>
        <taxon>Holtiella</taxon>
    </lineage>
</organism>
<dbReference type="RefSeq" id="WP_271011853.1">
    <property type="nucleotide sequence ID" value="NZ_JAQIFT010000036.1"/>
</dbReference>
<proteinExistence type="predicted"/>
<keyword evidence="2" id="KW-1185">Reference proteome</keyword>
<gene>
    <name evidence="1" type="ORF">PBV87_08250</name>
</gene>
<reference evidence="1" key="1">
    <citation type="journal article" date="2023" name="Int. J. Syst. Evol. Microbiol.">
        <title>&lt;i&gt;Holtiella tumoricola&lt;/i&gt; gen. nov. sp. nov., isolated from a human clinical sample.</title>
        <authorList>
            <person name="Allen-Vercoe E."/>
            <person name="Daigneault M.C."/>
            <person name="Vancuren S.J."/>
            <person name="Cochrane K."/>
            <person name="O'Neal L.L."/>
            <person name="Sankaranarayanan K."/>
            <person name="Lawson P.A."/>
        </authorList>
    </citation>
    <scope>NUCLEOTIDE SEQUENCE</scope>
    <source>
        <strain evidence="1">CC70A</strain>
    </source>
</reference>
<dbReference type="Proteomes" id="UP001169242">
    <property type="component" value="Unassembled WGS sequence"/>
</dbReference>
<evidence type="ECO:0000313" key="2">
    <source>
        <dbReference type="Proteomes" id="UP001169242"/>
    </source>
</evidence>
<comment type="caution">
    <text evidence="1">The sequence shown here is derived from an EMBL/GenBank/DDBJ whole genome shotgun (WGS) entry which is preliminary data.</text>
</comment>
<name>A0AA42DLS8_9FIRM</name>
<sequence length="46" mass="5121">MTIQLPIQSQLLTPNPYSLPVLSLKQVCNLVATYNSVRHIPAITLM</sequence>
<dbReference type="EMBL" id="JAQIFT010000036">
    <property type="protein sequence ID" value="MDA3731467.1"/>
    <property type="molecule type" value="Genomic_DNA"/>
</dbReference>
<protein>
    <submittedName>
        <fullName evidence="1">Uncharacterized protein</fullName>
    </submittedName>
</protein>
<accession>A0AA42DLS8</accession>